<organism evidence="7 8">
    <name type="scientific">Tistlia consotensis USBA 355</name>
    <dbReference type="NCBI Taxonomy" id="560819"/>
    <lineage>
        <taxon>Bacteria</taxon>
        <taxon>Pseudomonadati</taxon>
        <taxon>Pseudomonadota</taxon>
        <taxon>Alphaproteobacteria</taxon>
        <taxon>Rhodospirillales</taxon>
        <taxon>Rhodovibrionaceae</taxon>
        <taxon>Tistlia</taxon>
    </lineage>
</organism>
<feature type="transmembrane region" description="Helical" evidence="6">
    <location>
        <begin position="291"/>
        <end position="308"/>
    </location>
</feature>
<dbReference type="RefSeq" id="WP_085127123.1">
    <property type="nucleotide sequence ID" value="NZ_FWZX01000049.1"/>
</dbReference>
<sequence length="375" mass="41733">MSDFALPQMRRLKLSPTLSFYIARQFCGWFFGLYVSLAFIIFLVSIIDLVDRLSTQEKTPLSIVIEMALYRLPFFAQEILPFTILGAGMFTFWKLTRTNELVVARAAGISAWQFLLPAVSVSLIIGVLAVGVLNPISAVMLKQYDALEARYIKNRVSELSVSQSGLWLRQPEKGGQTVIHAQRAAQTGMTLQDVTFYVFKGEDDFVRRIDAKSAQLLEGQWLVRDAHVSVPGVPTTSEPELTLPTTLTSEKILDSFSPPETISFWNLPGFIRLLERAGFRATRHLLQFHKLLSLPMLFTAMVLLSASFSLRPQRRGKVGVILLTGVVIAFMLYFLTNFVFALGLSGKIPVLLAAWSPAGISLMIGATMLLHLEDG</sequence>
<keyword evidence="5 6" id="KW-0472">Membrane</keyword>
<accession>A0A1Y6CRB3</accession>
<evidence type="ECO:0000256" key="6">
    <source>
        <dbReference type="SAM" id="Phobius"/>
    </source>
</evidence>
<dbReference type="GO" id="GO:0055085">
    <property type="term" value="P:transmembrane transport"/>
    <property type="evidence" value="ECO:0007669"/>
    <property type="project" value="InterPro"/>
</dbReference>
<dbReference type="AlphaFoldDB" id="A0A1Y6CRB3"/>
<dbReference type="Proteomes" id="UP000192917">
    <property type="component" value="Unassembled WGS sequence"/>
</dbReference>
<dbReference type="EMBL" id="FWZX01000049">
    <property type="protein sequence ID" value="SMF83356.1"/>
    <property type="molecule type" value="Genomic_DNA"/>
</dbReference>
<feature type="transmembrane region" description="Helical" evidence="6">
    <location>
        <begin position="112"/>
        <end position="133"/>
    </location>
</feature>
<dbReference type="PANTHER" id="PTHR33529:SF2">
    <property type="entry name" value="LIPOPOLYSACCHARIDE EXPORT SYSTEM PERMEASE PROTEIN LPTG"/>
    <property type="match status" value="1"/>
</dbReference>
<dbReference type="InterPro" id="IPR030923">
    <property type="entry name" value="LptG"/>
</dbReference>
<feature type="transmembrane region" description="Helical" evidence="6">
    <location>
        <begin position="20"/>
        <end position="47"/>
    </location>
</feature>
<dbReference type="NCBIfam" id="TIGR04408">
    <property type="entry name" value="LptG_lptG"/>
    <property type="match status" value="1"/>
</dbReference>
<evidence type="ECO:0000313" key="7">
    <source>
        <dbReference type="EMBL" id="SMF83356.1"/>
    </source>
</evidence>
<evidence type="ECO:0000313" key="8">
    <source>
        <dbReference type="Proteomes" id="UP000192917"/>
    </source>
</evidence>
<evidence type="ECO:0000256" key="5">
    <source>
        <dbReference type="ARBA" id="ARBA00023136"/>
    </source>
</evidence>
<feature type="transmembrane region" description="Helical" evidence="6">
    <location>
        <begin position="68"/>
        <end position="92"/>
    </location>
</feature>
<feature type="transmembrane region" description="Helical" evidence="6">
    <location>
        <begin position="320"/>
        <end position="343"/>
    </location>
</feature>
<comment type="subcellular location">
    <subcellularLocation>
        <location evidence="1">Cell membrane</location>
        <topology evidence="1">Multi-pass membrane protein</topology>
    </subcellularLocation>
</comment>
<dbReference type="GO" id="GO:0043190">
    <property type="term" value="C:ATP-binding cassette (ABC) transporter complex"/>
    <property type="evidence" value="ECO:0007669"/>
    <property type="project" value="InterPro"/>
</dbReference>
<dbReference type="STRING" id="560819.SAMN05428998_14923"/>
<reference evidence="7 8" key="1">
    <citation type="submission" date="2017-04" db="EMBL/GenBank/DDBJ databases">
        <authorList>
            <person name="Afonso C.L."/>
            <person name="Miller P.J."/>
            <person name="Scott M.A."/>
            <person name="Spackman E."/>
            <person name="Goraichik I."/>
            <person name="Dimitrov K.M."/>
            <person name="Suarez D.L."/>
            <person name="Swayne D.E."/>
        </authorList>
    </citation>
    <scope>NUCLEOTIDE SEQUENCE [LARGE SCALE GENOMIC DNA]</scope>
    <source>
        <strain evidence="7 8">USBA 355</strain>
    </source>
</reference>
<feature type="transmembrane region" description="Helical" evidence="6">
    <location>
        <begin position="350"/>
        <end position="372"/>
    </location>
</feature>
<keyword evidence="8" id="KW-1185">Reference proteome</keyword>
<evidence type="ECO:0000256" key="1">
    <source>
        <dbReference type="ARBA" id="ARBA00004651"/>
    </source>
</evidence>
<dbReference type="PANTHER" id="PTHR33529">
    <property type="entry name" value="SLR0882 PROTEIN-RELATED"/>
    <property type="match status" value="1"/>
</dbReference>
<dbReference type="GO" id="GO:0015920">
    <property type="term" value="P:lipopolysaccharide transport"/>
    <property type="evidence" value="ECO:0007669"/>
    <property type="project" value="TreeGrafter"/>
</dbReference>
<keyword evidence="3 6" id="KW-0812">Transmembrane</keyword>
<evidence type="ECO:0000256" key="2">
    <source>
        <dbReference type="ARBA" id="ARBA00022475"/>
    </source>
</evidence>
<dbReference type="InterPro" id="IPR005495">
    <property type="entry name" value="LptG/LptF_permease"/>
</dbReference>
<keyword evidence="2" id="KW-1003">Cell membrane</keyword>
<evidence type="ECO:0000256" key="3">
    <source>
        <dbReference type="ARBA" id="ARBA00022692"/>
    </source>
</evidence>
<protein>
    <submittedName>
        <fullName evidence="7">Lipopolysaccharide export system permease protein</fullName>
    </submittedName>
</protein>
<keyword evidence="4 6" id="KW-1133">Transmembrane helix</keyword>
<dbReference type="Pfam" id="PF03739">
    <property type="entry name" value="LptF_LptG"/>
    <property type="match status" value="1"/>
</dbReference>
<gene>
    <name evidence="7" type="ORF">SAMN05428998_14923</name>
</gene>
<name>A0A1Y6CRB3_9PROT</name>
<proteinExistence type="predicted"/>
<evidence type="ECO:0000256" key="4">
    <source>
        <dbReference type="ARBA" id="ARBA00022989"/>
    </source>
</evidence>